<dbReference type="OrthoDB" id="5411560at2759"/>
<dbReference type="GeneID" id="63757774"/>
<dbReference type="STRING" id="1036612.A0A1L9TMT1"/>
<evidence type="ECO:0000313" key="2">
    <source>
        <dbReference type="EMBL" id="OJJ60734.1"/>
    </source>
</evidence>
<dbReference type="AlphaFoldDB" id="A0A1L9TMT1"/>
<dbReference type="EMBL" id="KV878584">
    <property type="protein sequence ID" value="OJJ60734.1"/>
    <property type="molecule type" value="Genomic_DNA"/>
</dbReference>
<dbReference type="VEuPathDB" id="FungiDB:ASPSYDRAFT_147269"/>
<feature type="compositionally biased region" description="Low complexity" evidence="1">
    <location>
        <begin position="484"/>
        <end position="501"/>
    </location>
</feature>
<proteinExistence type="predicted"/>
<evidence type="ECO:0000256" key="1">
    <source>
        <dbReference type="SAM" id="MobiDB-lite"/>
    </source>
</evidence>
<dbReference type="Proteomes" id="UP000184356">
    <property type="component" value="Unassembled WGS sequence"/>
</dbReference>
<organism evidence="2 3">
    <name type="scientific">Aspergillus sydowii CBS 593.65</name>
    <dbReference type="NCBI Taxonomy" id="1036612"/>
    <lineage>
        <taxon>Eukaryota</taxon>
        <taxon>Fungi</taxon>
        <taxon>Dikarya</taxon>
        <taxon>Ascomycota</taxon>
        <taxon>Pezizomycotina</taxon>
        <taxon>Eurotiomycetes</taxon>
        <taxon>Eurotiomycetidae</taxon>
        <taxon>Eurotiales</taxon>
        <taxon>Aspergillaceae</taxon>
        <taxon>Aspergillus</taxon>
        <taxon>Aspergillus subgen. Nidulantes</taxon>
    </lineage>
</organism>
<keyword evidence="3" id="KW-1185">Reference proteome</keyword>
<reference evidence="3" key="1">
    <citation type="journal article" date="2017" name="Genome Biol.">
        <title>Comparative genomics reveals high biological diversity and specific adaptations in the industrially and medically important fungal genus Aspergillus.</title>
        <authorList>
            <person name="de Vries R.P."/>
            <person name="Riley R."/>
            <person name="Wiebenga A."/>
            <person name="Aguilar-Osorio G."/>
            <person name="Amillis S."/>
            <person name="Uchima C.A."/>
            <person name="Anderluh G."/>
            <person name="Asadollahi M."/>
            <person name="Askin M."/>
            <person name="Barry K."/>
            <person name="Battaglia E."/>
            <person name="Bayram O."/>
            <person name="Benocci T."/>
            <person name="Braus-Stromeyer S.A."/>
            <person name="Caldana C."/>
            <person name="Canovas D."/>
            <person name="Cerqueira G.C."/>
            <person name="Chen F."/>
            <person name="Chen W."/>
            <person name="Choi C."/>
            <person name="Clum A."/>
            <person name="Dos Santos R.A."/>
            <person name="Damasio A.R."/>
            <person name="Diallinas G."/>
            <person name="Emri T."/>
            <person name="Fekete E."/>
            <person name="Flipphi M."/>
            <person name="Freyberg S."/>
            <person name="Gallo A."/>
            <person name="Gournas C."/>
            <person name="Habgood R."/>
            <person name="Hainaut M."/>
            <person name="Harispe M.L."/>
            <person name="Henrissat B."/>
            <person name="Hilden K.S."/>
            <person name="Hope R."/>
            <person name="Hossain A."/>
            <person name="Karabika E."/>
            <person name="Karaffa L."/>
            <person name="Karanyi Z."/>
            <person name="Krasevec N."/>
            <person name="Kuo A."/>
            <person name="Kusch H."/>
            <person name="LaButti K."/>
            <person name="Lagendijk E.L."/>
            <person name="Lapidus A."/>
            <person name="Levasseur A."/>
            <person name="Lindquist E."/>
            <person name="Lipzen A."/>
            <person name="Logrieco A.F."/>
            <person name="MacCabe A."/>
            <person name="Maekelae M.R."/>
            <person name="Malavazi I."/>
            <person name="Melin P."/>
            <person name="Meyer V."/>
            <person name="Mielnichuk N."/>
            <person name="Miskei M."/>
            <person name="Molnar A.P."/>
            <person name="Mule G."/>
            <person name="Ngan C.Y."/>
            <person name="Orejas M."/>
            <person name="Orosz E."/>
            <person name="Ouedraogo J.P."/>
            <person name="Overkamp K.M."/>
            <person name="Park H.-S."/>
            <person name="Perrone G."/>
            <person name="Piumi F."/>
            <person name="Punt P.J."/>
            <person name="Ram A.F."/>
            <person name="Ramon A."/>
            <person name="Rauscher S."/>
            <person name="Record E."/>
            <person name="Riano-Pachon D.M."/>
            <person name="Robert V."/>
            <person name="Roehrig J."/>
            <person name="Ruller R."/>
            <person name="Salamov A."/>
            <person name="Salih N.S."/>
            <person name="Samson R.A."/>
            <person name="Sandor E."/>
            <person name="Sanguinetti M."/>
            <person name="Schuetze T."/>
            <person name="Sepcic K."/>
            <person name="Shelest E."/>
            <person name="Sherlock G."/>
            <person name="Sophianopoulou V."/>
            <person name="Squina F.M."/>
            <person name="Sun H."/>
            <person name="Susca A."/>
            <person name="Todd R.B."/>
            <person name="Tsang A."/>
            <person name="Unkles S.E."/>
            <person name="van de Wiele N."/>
            <person name="van Rossen-Uffink D."/>
            <person name="Oliveira J.V."/>
            <person name="Vesth T.C."/>
            <person name="Visser J."/>
            <person name="Yu J.-H."/>
            <person name="Zhou M."/>
            <person name="Andersen M.R."/>
            <person name="Archer D.B."/>
            <person name="Baker S.E."/>
            <person name="Benoit I."/>
            <person name="Brakhage A.A."/>
            <person name="Braus G.H."/>
            <person name="Fischer R."/>
            <person name="Frisvad J.C."/>
            <person name="Goldman G.H."/>
            <person name="Houbraken J."/>
            <person name="Oakley B."/>
            <person name="Pocsi I."/>
            <person name="Scazzocchio C."/>
            <person name="Seiboth B."/>
            <person name="vanKuyk P.A."/>
            <person name="Wortman J."/>
            <person name="Dyer P.S."/>
            <person name="Grigoriev I.V."/>
        </authorList>
    </citation>
    <scope>NUCLEOTIDE SEQUENCE [LARGE SCALE GENOMIC DNA]</scope>
    <source>
        <strain evidence="3">CBS 593.65</strain>
    </source>
</reference>
<feature type="region of interest" description="Disordered" evidence="1">
    <location>
        <begin position="475"/>
        <end position="509"/>
    </location>
</feature>
<accession>A0A1L9TMT1</accession>
<name>A0A1L9TMT1_9EURO</name>
<protein>
    <submittedName>
        <fullName evidence="2">Uncharacterized protein</fullName>
    </submittedName>
</protein>
<evidence type="ECO:0000313" key="3">
    <source>
        <dbReference type="Proteomes" id="UP000184356"/>
    </source>
</evidence>
<sequence>MSHPLVAAVWEQLDRPDLENILHEIIGEHAASLAVSAGQYGSVSAMESLTESVLWIQTLFNMQRTYLQGLATPQDCHPYYAPRLISSDVVFSTLMYLAKVKTDLFPCSKPTASEFLRYRHLIGHTFLVGIRLLILRGEAMTSETKFRLERAMRSAWEHPDLSQSESFLINDLLPKAIASIGSQDLFHAQQSLLHSSKAYISVFSSRIYPFPGTPDTLVTDLLTALMGRKDDQLTSFCLLFDLLWAAESALIQYYMDRRRIFQEQGYTSGAALEVDEAFNQTQDNRKKLARTILAAFDDEFNTPSLQVLATVILSQTAGEQAPLQTRRIRDSWSQSAPLRESTDSALGVMVRWLINRRVQMWNCNGELAALSHDYQQHLADWLQLSPFPAKTRKGNAGAVYVVNCPAVHPVPEALLEEQLRSSDRKAYEQLREKSRFLTIDTLCPLCPGRVKIQHARMIEPLERVPGALNFANSESSGRYSFPNSVSRQTVSRSSSRTNSTDRLSRMDSVEALRSPVSPISQSLSFFKLSGKGHLPTIPDTTNAFMTRPRTGQPQEKQLIRSLSKDFRNVTLSLTGSTSLFRRGSSKGHHPPPQPKFCFSSSGQSLLLWESASSYVMRFEINTIDGIKARCHRYDVTGVQHAAAGHQLCAIIASAAEHYELLIFRNKSAIPEAYLAIEMPYPYSPVSCMVMSRDDRYVAFTLKDNVRVYEIGAFGIRQILLGGKADYYAVDNITRGSHINSNHKVETAGQDKKSTEEVIATRLQFSIDGRRFIVATHLGNQNAYVDIWNCIEQEWKLEPGGSKYLKLPPWTSDDGDLTCVFYDSFNETVVLTAFIGREYPISYSLSGDKFTSDPVSPRIVHAAQSPSGSRFVIANGMKQMYLCDATASGSLIPTKMKKAISKMNPSAFRPDQLAFSFPGENEVFAFWAKEGKLTLRTISLHTGGEAVSDYDLRPEFDRLIAERPPITDFHGPRHQPSSLSRQIDSEIEGLQSIPRPNLPELPAV</sequence>
<dbReference type="RefSeq" id="XP_040704540.1">
    <property type="nucleotide sequence ID" value="XM_040841701.1"/>
</dbReference>
<gene>
    <name evidence="2" type="ORF">ASPSYDRAFT_147269</name>
</gene>
<dbReference type="SUPFAM" id="SSF82171">
    <property type="entry name" value="DPP6 N-terminal domain-like"/>
    <property type="match status" value="1"/>
</dbReference>